<reference evidence="1 2" key="1">
    <citation type="submission" date="2018-10" db="EMBL/GenBank/DDBJ databases">
        <title>Genome assembly for a Yunnan-Guizhou Plateau 3E fish, Anabarilius grahami (Regan), and its evolutionary and genetic applications.</title>
        <authorList>
            <person name="Jiang W."/>
        </authorList>
    </citation>
    <scope>NUCLEOTIDE SEQUENCE [LARGE SCALE GENOMIC DNA]</scope>
    <source>
        <strain evidence="1">AG-KIZ</strain>
        <tissue evidence="1">Muscle</tissue>
    </source>
</reference>
<dbReference type="Proteomes" id="UP000281406">
    <property type="component" value="Unassembled WGS sequence"/>
</dbReference>
<name>A0A3N0Y8A0_ANAGA</name>
<dbReference type="AlphaFoldDB" id="A0A3N0Y8A0"/>
<dbReference type="EMBL" id="RJVU01049825">
    <property type="protein sequence ID" value="ROL42377.1"/>
    <property type="molecule type" value="Genomic_DNA"/>
</dbReference>
<organism evidence="1 2">
    <name type="scientific">Anabarilius grahami</name>
    <name type="common">Kanglang fish</name>
    <name type="synonym">Barilius grahami</name>
    <dbReference type="NCBI Taxonomy" id="495550"/>
    <lineage>
        <taxon>Eukaryota</taxon>
        <taxon>Metazoa</taxon>
        <taxon>Chordata</taxon>
        <taxon>Craniata</taxon>
        <taxon>Vertebrata</taxon>
        <taxon>Euteleostomi</taxon>
        <taxon>Actinopterygii</taxon>
        <taxon>Neopterygii</taxon>
        <taxon>Teleostei</taxon>
        <taxon>Ostariophysi</taxon>
        <taxon>Cypriniformes</taxon>
        <taxon>Xenocyprididae</taxon>
        <taxon>Xenocypridinae</taxon>
        <taxon>Xenocypridinae incertae sedis</taxon>
        <taxon>Anabarilius</taxon>
    </lineage>
</organism>
<gene>
    <name evidence="1" type="ORF">DPX16_8256</name>
</gene>
<comment type="caution">
    <text evidence="1">The sequence shown here is derived from an EMBL/GenBank/DDBJ whole genome shotgun (WGS) entry which is preliminary data.</text>
</comment>
<proteinExistence type="predicted"/>
<accession>A0A3N0Y8A0</accession>
<protein>
    <submittedName>
        <fullName evidence="1">Uncharacterized protein</fullName>
    </submittedName>
</protein>
<keyword evidence="2" id="KW-1185">Reference proteome</keyword>
<evidence type="ECO:0000313" key="1">
    <source>
        <dbReference type="EMBL" id="ROL42377.1"/>
    </source>
</evidence>
<sequence length="156" mass="18111">MIINVFHIFRIVKAPEAPGKMKKIHNWRFFIHPLVRRFPPPSRIYELCYIGAETREEGGTCCLRALAAEGVKTARGCPRRWYWSLVKGGTETRMPCSWVEYTLMTLHDEMCSGDALTQSCHDSLYHKSDRSSINTQRWSGTAASFTRERELREEVR</sequence>
<evidence type="ECO:0000313" key="2">
    <source>
        <dbReference type="Proteomes" id="UP000281406"/>
    </source>
</evidence>